<dbReference type="Proteomes" id="UP000181917">
    <property type="component" value="Unassembled WGS sequence"/>
</dbReference>
<dbReference type="KEGG" id="acry:AC20117_15095"/>
<dbReference type="GO" id="GO:0047661">
    <property type="term" value="F:amino-acid racemase activity"/>
    <property type="evidence" value="ECO:0007669"/>
    <property type="project" value="InterPro"/>
</dbReference>
<dbReference type="EMBL" id="FNKH01000002">
    <property type="protein sequence ID" value="SDQ28315.1"/>
    <property type="molecule type" value="Genomic_DNA"/>
</dbReference>
<dbReference type="NCBIfam" id="NF005679">
    <property type="entry name" value="PRK07475.1"/>
    <property type="match status" value="1"/>
</dbReference>
<keyword evidence="2" id="KW-1185">Reference proteome</keyword>
<organism evidence="1 2">
    <name type="scientific">Crystallibacter crystallopoietes</name>
    <dbReference type="NCBI Taxonomy" id="37928"/>
    <lineage>
        <taxon>Bacteria</taxon>
        <taxon>Bacillati</taxon>
        <taxon>Actinomycetota</taxon>
        <taxon>Actinomycetes</taxon>
        <taxon>Micrococcales</taxon>
        <taxon>Micrococcaceae</taxon>
        <taxon>Crystallibacter</taxon>
    </lineage>
</organism>
<evidence type="ECO:0000313" key="1">
    <source>
        <dbReference type="EMBL" id="SDQ28315.1"/>
    </source>
</evidence>
<dbReference type="AlphaFoldDB" id="A0A1H0ZLB8"/>
<dbReference type="Pfam" id="PF01177">
    <property type="entry name" value="Asp_Glu_race"/>
    <property type="match status" value="1"/>
</dbReference>
<dbReference type="Gene3D" id="3.40.50.1860">
    <property type="match status" value="2"/>
</dbReference>
<dbReference type="RefSeq" id="WP_074699015.1">
    <property type="nucleotide sequence ID" value="NZ_FNKH01000002.1"/>
</dbReference>
<dbReference type="STRING" id="37928.SAMN04489742_0439"/>
<evidence type="ECO:0000313" key="2">
    <source>
        <dbReference type="Proteomes" id="UP000181917"/>
    </source>
</evidence>
<sequence>MLGVLMLATNFRRPVGDIGNPATFPFPVLYETVPTASVRRVVMDPDPALIGEFIAAGRLLEQRGAKAISTSCGFLSLYQAEIQAQLSVPFAASSLLQIPGAERLHGQVGVITARAASLTKRHFTAAGCSGMPVAVEGMDSSPAFTAAIIEGKVHLDERAVEREVAAVTEAMLRRRPEVRAVVLECTNLPPYAAAVRDVSGLPVYDSTTLCLDLLNASR</sequence>
<reference evidence="1 2" key="1">
    <citation type="submission" date="2016-10" db="EMBL/GenBank/DDBJ databases">
        <authorList>
            <person name="de Groot N.N."/>
        </authorList>
    </citation>
    <scope>NUCLEOTIDE SEQUENCE [LARGE SCALE GENOMIC DNA]</scope>
    <source>
        <strain evidence="1 2">DSM 20117</strain>
    </source>
</reference>
<name>A0A1H0ZLB8_9MICC</name>
<dbReference type="OrthoDB" id="5465390at2"/>
<protein>
    <submittedName>
        <fullName evidence="1">Asp/Glu/Hydantoin racemase</fullName>
    </submittedName>
</protein>
<proteinExistence type="predicted"/>
<dbReference type="InterPro" id="IPR001920">
    <property type="entry name" value="Asp/Glu_race"/>
</dbReference>
<dbReference type="InterPro" id="IPR015942">
    <property type="entry name" value="Asp/Glu/hydantoin_racemase"/>
</dbReference>
<gene>
    <name evidence="1" type="ORF">SAMN04489742_0439</name>
</gene>
<accession>A0A1H0ZLB8</accession>